<dbReference type="EMBL" id="CAADFJ010000193">
    <property type="protein sequence ID" value="VFK04617.1"/>
    <property type="molecule type" value="Genomic_DNA"/>
</dbReference>
<evidence type="ECO:0000313" key="2">
    <source>
        <dbReference type="EMBL" id="VFK02176.1"/>
    </source>
</evidence>
<dbReference type="EMBL" id="CAADFI010000196">
    <property type="protein sequence ID" value="VFK00603.1"/>
    <property type="molecule type" value="Genomic_DNA"/>
</dbReference>
<evidence type="ECO:0000313" key="1">
    <source>
        <dbReference type="EMBL" id="VFK00603.1"/>
    </source>
</evidence>
<dbReference type="Pfam" id="PF12710">
    <property type="entry name" value="HAD"/>
    <property type="match status" value="1"/>
</dbReference>
<organism evidence="2">
    <name type="scientific">Candidatus Kentrum eta</name>
    <dbReference type="NCBI Taxonomy" id="2126337"/>
    <lineage>
        <taxon>Bacteria</taxon>
        <taxon>Pseudomonadati</taxon>
        <taxon>Pseudomonadota</taxon>
        <taxon>Gammaproteobacteria</taxon>
        <taxon>Candidatus Kentrum</taxon>
    </lineage>
</organism>
<dbReference type="EMBL" id="CAADFG010000257">
    <property type="protein sequence ID" value="VFK02176.1"/>
    <property type="molecule type" value="Genomic_DNA"/>
</dbReference>
<protein>
    <submittedName>
        <fullName evidence="2">Phosphoserine phosphatase</fullName>
    </submittedName>
</protein>
<name>A0A450VBK7_9GAMM</name>
<dbReference type="InterPro" id="IPR036412">
    <property type="entry name" value="HAD-like_sf"/>
</dbReference>
<evidence type="ECO:0000313" key="3">
    <source>
        <dbReference type="EMBL" id="VFK04617.1"/>
    </source>
</evidence>
<reference evidence="2" key="1">
    <citation type="submission" date="2019-02" db="EMBL/GenBank/DDBJ databases">
        <authorList>
            <person name="Gruber-Vodicka R. H."/>
            <person name="Seah K. B. B."/>
        </authorList>
    </citation>
    <scope>NUCLEOTIDE SEQUENCE</scope>
    <source>
        <strain evidence="3">BECK_SA2B12</strain>
        <strain evidence="2">BECK_SA2B15</strain>
        <strain evidence="1">BECK_SA2B20</strain>
    </source>
</reference>
<dbReference type="SUPFAM" id="SSF56784">
    <property type="entry name" value="HAD-like"/>
    <property type="match status" value="1"/>
</dbReference>
<sequence length="221" mass="25580">MAYPKLAIYDVDYTIIPCSAFTELVIDTLRKYPAKLRFLPWIFFLFILQKINLVSLEKFKQSWLLLFRSFKAEKLKDYTENFSRNNLIPRLKDGVLEDIESNRKNGYKIVLATASFEFSVVDLSNYLKADYLFATGAAGVNDRLQARIVGNYCYGTEKVKRISETIVEHDISASISYSDNESDIHFLDLTGRFNLIRKKEWKIISVTYRPHVLTPLSYAAS</sequence>
<dbReference type="AlphaFoldDB" id="A0A450VBK7"/>
<gene>
    <name evidence="2" type="ORF">BECKH772A_GA0070896_102572</name>
    <name evidence="1" type="ORF">BECKH772B_GA0070898_101963</name>
    <name evidence="3" type="ORF">BECKH772C_GA0070978_101933</name>
</gene>
<dbReference type="Gene3D" id="3.40.50.1000">
    <property type="entry name" value="HAD superfamily/HAD-like"/>
    <property type="match status" value="1"/>
</dbReference>
<accession>A0A450VBK7</accession>
<dbReference type="Gene3D" id="1.20.1440.100">
    <property type="entry name" value="SG protein - dephosphorylation function"/>
    <property type="match status" value="1"/>
</dbReference>
<dbReference type="InterPro" id="IPR023214">
    <property type="entry name" value="HAD_sf"/>
</dbReference>
<proteinExistence type="predicted"/>